<feature type="binding site" evidence="11">
    <location>
        <position position="47"/>
    </location>
    <ligand>
        <name>Ca(2+)</name>
        <dbReference type="ChEBI" id="CHEBI:29108"/>
        <label>1</label>
    </ligand>
</feature>
<keyword evidence="8" id="KW-0560">Oxidoreductase</keyword>
<comment type="catalytic activity">
    <reaction evidence="1">
        <text>2 a phenolic donor + H2O2 = 2 a phenolic radical donor + 2 H2O</text>
        <dbReference type="Rhea" id="RHEA:56136"/>
        <dbReference type="ChEBI" id="CHEBI:15377"/>
        <dbReference type="ChEBI" id="CHEBI:16240"/>
        <dbReference type="ChEBI" id="CHEBI:139520"/>
        <dbReference type="ChEBI" id="CHEBI:139521"/>
        <dbReference type="EC" id="1.11.1.7"/>
    </reaction>
</comment>
<feature type="binding site" evidence="11">
    <location>
        <position position="40"/>
    </location>
    <ligand>
        <name>Ca(2+)</name>
        <dbReference type="ChEBI" id="CHEBI:29108"/>
        <label>1</label>
    </ligand>
</feature>
<keyword evidence="6" id="KW-0349">Heme</keyword>
<evidence type="ECO:0000256" key="13">
    <source>
        <dbReference type="PIRSR" id="PIRSR600823-5"/>
    </source>
</evidence>
<evidence type="ECO:0000256" key="12">
    <source>
        <dbReference type="PIRSR" id="PIRSR600823-4"/>
    </source>
</evidence>
<evidence type="ECO:0000256" key="9">
    <source>
        <dbReference type="ARBA" id="ARBA00023004"/>
    </source>
</evidence>
<feature type="binding site" evidence="11">
    <location>
        <position position="61"/>
    </location>
    <ligand>
        <name>Ca(2+)</name>
        <dbReference type="ChEBI" id="CHEBI:29108"/>
        <label>1</label>
    </ligand>
</feature>
<comment type="cofactor">
    <cofactor evidence="11">
        <name>Ca(2+)</name>
        <dbReference type="ChEBI" id="CHEBI:29108"/>
    </cofactor>
    <text evidence="11">Binds 2 calcium ions per subunit.</text>
</comment>
<evidence type="ECO:0000256" key="7">
    <source>
        <dbReference type="ARBA" id="ARBA00022723"/>
    </source>
</evidence>
<dbReference type="PANTHER" id="PTHR31388">
    <property type="entry name" value="PEROXIDASE 72-RELATED"/>
    <property type="match status" value="1"/>
</dbReference>
<dbReference type="SUPFAM" id="SSF48113">
    <property type="entry name" value="Heme-dependent peroxidases"/>
    <property type="match status" value="1"/>
</dbReference>
<comment type="cofactor">
    <cofactor evidence="2">
        <name>heme b</name>
        <dbReference type="ChEBI" id="CHEBI:60344"/>
    </cofactor>
</comment>
<feature type="domain" description="Plant heme peroxidase family profile" evidence="15">
    <location>
        <begin position="11"/>
        <end position="117"/>
    </location>
</feature>
<dbReference type="PRINTS" id="PR00458">
    <property type="entry name" value="PEROXIDASE"/>
</dbReference>
<keyword evidence="9" id="KW-0408">Iron</keyword>
<dbReference type="InterPro" id="IPR000823">
    <property type="entry name" value="Peroxidase_pln"/>
</dbReference>
<sequence>MLLSGTLSAAALSTIKSIVEAAVEKEGRMGASLLRLQFHDCFVNGCDGSILLDSSETIDSEKNAIANMNLVRGFEVVDDIKIAVDSCCGGPIVSYADLLAVADRDSVVAGAYRDDEGKSVVLQCVRDAEAKIAGSEFL</sequence>
<evidence type="ECO:0000256" key="6">
    <source>
        <dbReference type="ARBA" id="ARBA00022617"/>
    </source>
</evidence>
<dbReference type="PRINTS" id="PR00461">
    <property type="entry name" value="PLPEROXIDASE"/>
</dbReference>
<keyword evidence="13" id="KW-1015">Disulfide bond</keyword>
<organism evidence="16 17">
    <name type="scientific">Morus notabilis</name>
    <dbReference type="NCBI Taxonomy" id="981085"/>
    <lineage>
        <taxon>Eukaryota</taxon>
        <taxon>Viridiplantae</taxon>
        <taxon>Streptophyta</taxon>
        <taxon>Embryophyta</taxon>
        <taxon>Tracheophyta</taxon>
        <taxon>Spermatophyta</taxon>
        <taxon>Magnoliopsida</taxon>
        <taxon>eudicotyledons</taxon>
        <taxon>Gunneridae</taxon>
        <taxon>Pentapetalae</taxon>
        <taxon>rosids</taxon>
        <taxon>fabids</taxon>
        <taxon>Rosales</taxon>
        <taxon>Moraceae</taxon>
        <taxon>Moreae</taxon>
        <taxon>Morus</taxon>
    </lineage>
</organism>
<keyword evidence="17" id="KW-1185">Reference proteome</keyword>
<dbReference type="InterPro" id="IPR010255">
    <property type="entry name" value="Haem_peroxidase_sf"/>
</dbReference>
<dbReference type="GO" id="GO:0140825">
    <property type="term" value="F:lactoperoxidase activity"/>
    <property type="evidence" value="ECO:0007669"/>
    <property type="project" value="UniProtKB-EC"/>
</dbReference>
<dbReference type="GO" id="GO:0006979">
    <property type="term" value="P:response to oxidative stress"/>
    <property type="evidence" value="ECO:0007669"/>
    <property type="project" value="InterPro"/>
</dbReference>
<dbReference type="GO" id="GO:0020037">
    <property type="term" value="F:heme binding"/>
    <property type="evidence" value="ECO:0007669"/>
    <property type="project" value="InterPro"/>
</dbReference>
<feature type="binding site" evidence="11">
    <location>
        <position position="45"/>
    </location>
    <ligand>
        <name>Ca(2+)</name>
        <dbReference type="ChEBI" id="CHEBI:29108"/>
        <label>1</label>
    </ligand>
</feature>
<feature type="disulfide bond" evidence="13">
    <location>
        <begin position="41"/>
        <end position="46"/>
    </location>
</feature>
<dbReference type="PANTHER" id="PTHR31388:SF126">
    <property type="entry name" value="PEROXIDASE"/>
    <property type="match status" value="1"/>
</dbReference>
<evidence type="ECO:0000256" key="1">
    <source>
        <dbReference type="ARBA" id="ARBA00000189"/>
    </source>
</evidence>
<dbReference type="Pfam" id="PF00141">
    <property type="entry name" value="peroxidase"/>
    <property type="match status" value="1"/>
</dbReference>
<evidence type="ECO:0000313" key="16">
    <source>
        <dbReference type="EMBL" id="EXB54254.1"/>
    </source>
</evidence>
<dbReference type="PROSITE" id="PS00436">
    <property type="entry name" value="PEROXIDASE_2"/>
    <property type="match status" value="1"/>
</dbReference>
<evidence type="ECO:0000256" key="3">
    <source>
        <dbReference type="ARBA" id="ARBA00002322"/>
    </source>
</evidence>
<dbReference type="EC" id="1.11.1.7" evidence="4"/>
<reference evidence="17" key="1">
    <citation type="submission" date="2013-01" db="EMBL/GenBank/DDBJ databases">
        <title>Draft Genome Sequence of a Mulberry Tree, Morus notabilis C.K. Schneid.</title>
        <authorList>
            <person name="He N."/>
            <person name="Zhao S."/>
        </authorList>
    </citation>
    <scope>NUCLEOTIDE SEQUENCE</scope>
</reference>
<dbReference type="Proteomes" id="UP000030645">
    <property type="component" value="Unassembled WGS sequence"/>
</dbReference>
<dbReference type="InterPro" id="IPR019794">
    <property type="entry name" value="Peroxidases_AS"/>
</dbReference>
<dbReference type="STRING" id="981085.W9R1T2"/>
<proteinExistence type="inferred from homology"/>
<evidence type="ECO:0000256" key="2">
    <source>
        <dbReference type="ARBA" id="ARBA00001970"/>
    </source>
</evidence>
<evidence type="ECO:0000259" key="15">
    <source>
        <dbReference type="PROSITE" id="PS50873"/>
    </source>
</evidence>
<dbReference type="Gene3D" id="1.10.520.10">
    <property type="match status" value="1"/>
</dbReference>
<evidence type="ECO:0000256" key="14">
    <source>
        <dbReference type="RuleBase" id="RU004241"/>
    </source>
</evidence>
<evidence type="ECO:0000313" key="17">
    <source>
        <dbReference type="Proteomes" id="UP000030645"/>
    </source>
</evidence>
<feature type="binding site" evidence="11">
    <location>
        <position position="49"/>
    </location>
    <ligand>
        <name>Ca(2+)</name>
        <dbReference type="ChEBI" id="CHEBI:29108"/>
        <label>1</label>
    </ligand>
</feature>
<keyword evidence="5 16" id="KW-0575">Peroxidase</keyword>
<dbReference type="AlphaFoldDB" id="W9R1T2"/>
<comment type="function">
    <text evidence="3">Removal of H(2)O(2), oxidation of toxic reductants, biosynthesis and degradation of lignin, suberization, auxin catabolism, response to environmental stresses such as wounding, pathogen attack and oxidative stress. These functions might be dependent on each isozyme/isoform in each plant tissue.</text>
</comment>
<dbReference type="GO" id="GO:0046872">
    <property type="term" value="F:metal ion binding"/>
    <property type="evidence" value="ECO:0007669"/>
    <property type="project" value="UniProtKB-KW"/>
</dbReference>
<feature type="active site" description="Proton acceptor" evidence="10">
    <location>
        <position position="39"/>
    </location>
</feature>
<dbReference type="EMBL" id="KE344164">
    <property type="protein sequence ID" value="EXB54254.1"/>
    <property type="molecule type" value="Genomic_DNA"/>
</dbReference>
<feature type="site" description="Transition state stabilizer" evidence="12">
    <location>
        <position position="35"/>
    </location>
</feature>
<feature type="binding site" evidence="11">
    <location>
        <position position="43"/>
    </location>
    <ligand>
        <name>Ca(2+)</name>
        <dbReference type="ChEBI" id="CHEBI:29108"/>
        <label>1</label>
    </ligand>
</feature>
<name>W9R1T2_9ROSA</name>
<evidence type="ECO:0000256" key="10">
    <source>
        <dbReference type="PIRSR" id="PIRSR600823-1"/>
    </source>
</evidence>
<evidence type="ECO:0000256" key="11">
    <source>
        <dbReference type="PIRSR" id="PIRSR600823-3"/>
    </source>
</evidence>
<gene>
    <name evidence="16" type="ORF">L484_013980</name>
</gene>
<protein>
    <recommendedName>
        <fullName evidence="4">peroxidase</fullName>
        <ecNumber evidence="4">1.11.1.7</ecNumber>
    </recommendedName>
</protein>
<evidence type="ECO:0000256" key="5">
    <source>
        <dbReference type="ARBA" id="ARBA00022559"/>
    </source>
</evidence>
<dbReference type="eggNOG" id="ENOG502RTHW">
    <property type="taxonomic scope" value="Eukaryota"/>
</dbReference>
<dbReference type="PROSITE" id="PS50873">
    <property type="entry name" value="PEROXIDASE_4"/>
    <property type="match status" value="1"/>
</dbReference>
<keyword evidence="11" id="KW-0106">Calcium</keyword>
<accession>W9R1T2</accession>
<keyword evidence="7 11" id="KW-0479">Metal-binding</keyword>
<dbReference type="InterPro" id="IPR002016">
    <property type="entry name" value="Haem_peroxidase"/>
</dbReference>
<evidence type="ECO:0000256" key="8">
    <source>
        <dbReference type="ARBA" id="ARBA00023002"/>
    </source>
</evidence>
<evidence type="ECO:0000256" key="4">
    <source>
        <dbReference type="ARBA" id="ARBA00012313"/>
    </source>
</evidence>
<comment type="similarity">
    <text evidence="14">Belongs to the peroxidase family.</text>
</comment>